<gene>
    <name evidence="1" type="ORF">BJ212DRAFT_1585716</name>
</gene>
<sequence>MVLYLYHFQITHLIALQKVANLSPAIMIYQSLDGFKTSPQFKNQILTITYCWMTVSIKHNNRQRDAEGGSYFALLRIAVSQLSAYAAHFNLPLVAGQLLCNAVASRKIPLKLLLMDLHTSLELSNCQIHRCYISGQVLKTSSRWLMIGPYGIIQGAPLCPTGLPHAQKRSDGGRGSRHSSLVVWNHLGDTLQLSSQADILQRNMRKK</sequence>
<dbReference type="EMBL" id="JABBWG010000006">
    <property type="protein sequence ID" value="KAG1821726.1"/>
    <property type="molecule type" value="Genomic_DNA"/>
</dbReference>
<dbReference type="Proteomes" id="UP000807769">
    <property type="component" value="Unassembled WGS sequence"/>
</dbReference>
<dbReference type="GeneID" id="64636388"/>
<evidence type="ECO:0000313" key="1">
    <source>
        <dbReference type="EMBL" id="KAG1821726.1"/>
    </source>
</evidence>
<proteinExistence type="predicted"/>
<keyword evidence="2" id="KW-1185">Reference proteome</keyword>
<dbReference type="AlphaFoldDB" id="A0A9P7JH09"/>
<reference evidence="1" key="1">
    <citation type="journal article" date="2020" name="New Phytol.">
        <title>Comparative genomics reveals dynamic genome evolution in host specialist ectomycorrhizal fungi.</title>
        <authorList>
            <person name="Lofgren L.A."/>
            <person name="Nguyen N.H."/>
            <person name="Vilgalys R."/>
            <person name="Ruytinx J."/>
            <person name="Liao H.L."/>
            <person name="Branco S."/>
            <person name="Kuo A."/>
            <person name="LaButti K."/>
            <person name="Lipzen A."/>
            <person name="Andreopoulos W."/>
            <person name="Pangilinan J."/>
            <person name="Riley R."/>
            <person name="Hundley H."/>
            <person name="Na H."/>
            <person name="Barry K."/>
            <person name="Grigoriev I.V."/>
            <person name="Stajich J.E."/>
            <person name="Kennedy P.G."/>
        </authorList>
    </citation>
    <scope>NUCLEOTIDE SEQUENCE</scope>
    <source>
        <strain evidence="1">MN1</strain>
    </source>
</reference>
<dbReference type="RefSeq" id="XP_041196466.1">
    <property type="nucleotide sequence ID" value="XM_041342372.1"/>
</dbReference>
<comment type="caution">
    <text evidence="1">The sequence shown here is derived from an EMBL/GenBank/DDBJ whole genome shotgun (WGS) entry which is preliminary data.</text>
</comment>
<evidence type="ECO:0000313" key="2">
    <source>
        <dbReference type="Proteomes" id="UP000807769"/>
    </source>
</evidence>
<name>A0A9P7JH09_9AGAM</name>
<organism evidence="1 2">
    <name type="scientific">Suillus subaureus</name>
    <dbReference type="NCBI Taxonomy" id="48587"/>
    <lineage>
        <taxon>Eukaryota</taxon>
        <taxon>Fungi</taxon>
        <taxon>Dikarya</taxon>
        <taxon>Basidiomycota</taxon>
        <taxon>Agaricomycotina</taxon>
        <taxon>Agaricomycetes</taxon>
        <taxon>Agaricomycetidae</taxon>
        <taxon>Boletales</taxon>
        <taxon>Suillineae</taxon>
        <taxon>Suillaceae</taxon>
        <taxon>Suillus</taxon>
    </lineage>
</organism>
<protein>
    <submittedName>
        <fullName evidence="1">Uncharacterized protein</fullName>
    </submittedName>
</protein>
<accession>A0A9P7JH09</accession>